<keyword evidence="7" id="KW-0732">Signal</keyword>
<evidence type="ECO:0000256" key="5">
    <source>
        <dbReference type="ARBA" id="ARBA00023157"/>
    </source>
</evidence>
<evidence type="ECO:0000313" key="9">
    <source>
        <dbReference type="Proteomes" id="UP000054608"/>
    </source>
</evidence>
<dbReference type="STRING" id="458.Lrub_0594"/>
<proteinExistence type="predicted"/>
<accession>A0A0W0XXJ9</accession>
<dbReference type="AlphaFoldDB" id="A0A0W0XXJ9"/>
<dbReference type="SUPFAM" id="SSF48537">
    <property type="entry name" value="Phospholipase C/P1 nuclease"/>
    <property type="match status" value="1"/>
</dbReference>
<evidence type="ECO:0000256" key="3">
    <source>
        <dbReference type="ARBA" id="ARBA00022759"/>
    </source>
</evidence>
<evidence type="ECO:0000256" key="6">
    <source>
        <dbReference type="ARBA" id="ARBA00023180"/>
    </source>
</evidence>
<reference evidence="8 9" key="1">
    <citation type="submission" date="2015-11" db="EMBL/GenBank/DDBJ databases">
        <title>Genomic analysis of 38 Legionella species identifies large and diverse effector repertoires.</title>
        <authorList>
            <person name="Burstein D."/>
            <person name="Amaro F."/>
            <person name="Zusman T."/>
            <person name="Lifshitz Z."/>
            <person name="Cohen O."/>
            <person name="Gilbert J.A."/>
            <person name="Pupko T."/>
            <person name="Shuman H.A."/>
            <person name="Segal G."/>
        </authorList>
    </citation>
    <scope>NUCLEOTIDE SEQUENCE [LARGE SCALE GENOMIC DNA]</scope>
    <source>
        <strain evidence="8 9">WA-270A-C2</strain>
    </source>
</reference>
<dbReference type="InterPro" id="IPR008947">
    <property type="entry name" value="PLipase_C/P1_nuclease_dom_sf"/>
</dbReference>
<evidence type="ECO:0000256" key="4">
    <source>
        <dbReference type="ARBA" id="ARBA00022801"/>
    </source>
</evidence>
<gene>
    <name evidence="8" type="ORF">Lrub_0594</name>
</gene>
<dbReference type="PANTHER" id="PTHR33146">
    <property type="entry name" value="ENDONUCLEASE 4"/>
    <property type="match status" value="1"/>
</dbReference>
<evidence type="ECO:0000256" key="1">
    <source>
        <dbReference type="ARBA" id="ARBA00022722"/>
    </source>
</evidence>
<dbReference type="RefSeq" id="WP_082651424.1">
    <property type="nucleotide sequence ID" value="NZ_CAAAIN010000003.1"/>
</dbReference>
<evidence type="ECO:0000256" key="7">
    <source>
        <dbReference type="SAM" id="SignalP"/>
    </source>
</evidence>
<comment type="caution">
    <text evidence="8">The sequence shown here is derived from an EMBL/GenBank/DDBJ whole genome shotgun (WGS) entry which is preliminary data.</text>
</comment>
<organism evidence="8 9">
    <name type="scientific">Legionella rubrilucens</name>
    <dbReference type="NCBI Taxonomy" id="458"/>
    <lineage>
        <taxon>Bacteria</taxon>
        <taxon>Pseudomonadati</taxon>
        <taxon>Pseudomonadota</taxon>
        <taxon>Gammaproteobacteria</taxon>
        <taxon>Legionellales</taxon>
        <taxon>Legionellaceae</taxon>
        <taxon>Legionella</taxon>
    </lineage>
</organism>
<dbReference type="PANTHER" id="PTHR33146:SF10">
    <property type="entry name" value="STRAND-SPECIFIC NUCLEASE, PUTATIVE-RELATED"/>
    <property type="match status" value="1"/>
</dbReference>
<protein>
    <submittedName>
        <fullName evidence="8">3'-nucleotidase/nuclease</fullName>
    </submittedName>
</protein>
<dbReference type="Gene3D" id="1.10.575.10">
    <property type="entry name" value="P1 Nuclease"/>
    <property type="match status" value="1"/>
</dbReference>
<dbReference type="GO" id="GO:0003676">
    <property type="term" value="F:nucleic acid binding"/>
    <property type="evidence" value="ECO:0007669"/>
    <property type="project" value="InterPro"/>
</dbReference>
<dbReference type="PATRIC" id="fig|458.5.peg.616"/>
<keyword evidence="2" id="KW-0479">Metal-binding</keyword>
<feature type="chain" id="PRO_5006917020" evidence="7">
    <location>
        <begin position="23"/>
        <end position="274"/>
    </location>
</feature>
<keyword evidence="3" id="KW-0255">Endonuclease</keyword>
<dbReference type="GO" id="GO:0016788">
    <property type="term" value="F:hydrolase activity, acting on ester bonds"/>
    <property type="evidence" value="ECO:0007669"/>
    <property type="project" value="InterPro"/>
</dbReference>
<sequence>MKKGVIRFVAMVALSAVGTAYSWNATGHRLVAQIAYHHLKKEARSQYVHYNHGLDSVFKSQSLVNAAPWMDGLRYMNDLWLQPMHYIDIPYSVDGTELIQPDEINAVYAIEKAKKVLKDPKASFFNKGFSLRILLHVVGDIHQPLHAISQFSVQHPQGDMGGNLVILGENSVGPNLHSYWDNGGGFLKTAKLSNKQLNAKAWKIEQRWPCHVNEMTLDAKAWSQESYQLAIAKVYQIKSGDKPSNEYQQLVKETAEQRIALAGCRLAALLNSLI</sequence>
<keyword evidence="4" id="KW-0378">Hydrolase</keyword>
<dbReference type="GO" id="GO:0006308">
    <property type="term" value="P:DNA catabolic process"/>
    <property type="evidence" value="ECO:0007669"/>
    <property type="project" value="InterPro"/>
</dbReference>
<dbReference type="Pfam" id="PF02265">
    <property type="entry name" value="S1-P1_nuclease"/>
    <property type="match status" value="1"/>
</dbReference>
<keyword evidence="5" id="KW-1015">Disulfide bond</keyword>
<evidence type="ECO:0000256" key="2">
    <source>
        <dbReference type="ARBA" id="ARBA00022723"/>
    </source>
</evidence>
<keyword evidence="6" id="KW-0325">Glycoprotein</keyword>
<dbReference type="Proteomes" id="UP000054608">
    <property type="component" value="Unassembled WGS sequence"/>
</dbReference>
<dbReference type="GO" id="GO:0046872">
    <property type="term" value="F:metal ion binding"/>
    <property type="evidence" value="ECO:0007669"/>
    <property type="project" value="UniProtKB-KW"/>
</dbReference>
<dbReference type="InterPro" id="IPR003154">
    <property type="entry name" value="S1/P1nuclease"/>
</dbReference>
<dbReference type="OrthoDB" id="267579at2"/>
<dbReference type="EMBL" id="LNYT01000006">
    <property type="protein sequence ID" value="KTD49495.1"/>
    <property type="molecule type" value="Genomic_DNA"/>
</dbReference>
<dbReference type="CDD" id="cd11010">
    <property type="entry name" value="S1-P1_nuclease"/>
    <property type="match status" value="1"/>
</dbReference>
<feature type="signal peptide" evidence="7">
    <location>
        <begin position="1"/>
        <end position="22"/>
    </location>
</feature>
<keyword evidence="1" id="KW-0540">Nuclease</keyword>
<keyword evidence="9" id="KW-1185">Reference proteome</keyword>
<dbReference type="GO" id="GO:0004519">
    <property type="term" value="F:endonuclease activity"/>
    <property type="evidence" value="ECO:0007669"/>
    <property type="project" value="UniProtKB-KW"/>
</dbReference>
<evidence type="ECO:0000313" key="8">
    <source>
        <dbReference type="EMBL" id="KTD49495.1"/>
    </source>
</evidence>
<name>A0A0W0XXJ9_9GAMM</name>